<organism evidence="2 3">
    <name type="scientific">Coleophoma cylindrospora</name>
    <dbReference type="NCBI Taxonomy" id="1849047"/>
    <lineage>
        <taxon>Eukaryota</taxon>
        <taxon>Fungi</taxon>
        <taxon>Dikarya</taxon>
        <taxon>Ascomycota</taxon>
        <taxon>Pezizomycotina</taxon>
        <taxon>Leotiomycetes</taxon>
        <taxon>Helotiales</taxon>
        <taxon>Dermateaceae</taxon>
        <taxon>Coleophoma</taxon>
    </lineage>
</organism>
<evidence type="ECO:0000313" key="3">
    <source>
        <dbReference type="Proteomes" id="UP000256645"/>
    </source>
</evidence>
<dbReference type="InterPro" id="IPR029063">
    <property type="entry name" value="SAM-dependent_MTases_sf"/>
</dbReference>
<dbReference type="InterPro" id="IPR050508">
    <property type="entry name" value="Methyltransf_Superfamily"/>
</dbReference>
<accession>A0A3D8R6T4</accession>
<gene>
    <name evidence="2" type="ORF">BP6252_08716</name>
</gene>
<dbReference type="CDD" id="cd02440">
    <property type="entry name" value="AdoMet_MTases"/>
    <property type="match status" value="1"/>
</dbReference>
<dbReference type="OrthoDB" id="10017101at2759"/>
<dbReference type="Gene3D" id="3.40.50.150">
    <property type="entry name" value="Vaccinia Virus protein VP39"/>
    <property type="match status" value="1"/>
</dbReference>
<dbReference type="SUPFAM" id="SSF53335">
    <property type="entry name" value="S-adenosyl-L-methionine-dependent methyltransferases"/>
    <property type="match status" value="1"/>
</dbReference>
<feature type="domain" description="Methyltransferase" evidence="1">
    <location>
        <begin position="77"/>
        <end position="178"/>
    </location>
</feature>
<keyword evidence="3" id="KW-1185">Reference proteome</keyword>
<dbReference type="EMBL" id="PDLM01000009">
    <property type="protein sequence ID" value="RDW69696.1"/>
    <property type="molecule type" value="Genomic_DNA"/>
</dbReference>
<reference evidence="2 3" key="1">
    <citation type="journal article" date="2018" name="IMA Fungus">
        <title>IMA Genome-F 9: Draft genome sequence of Annulohypoxylon stygium, Aspergillus mulundensis, Berkeleyomyces basicola (syn. Thielaviopsis basicola), Ceratocystis smalleyi, two Cercospora beticola strains, Coleophoma cylindrospora, Fusarium fracticaudum, Phialophora cf. hyalina, and Morchella septimelata.</title>
        <authorList>
            <person name="Wingfield B.D."/>
            <person name="Bills G.F."/>
            <person name="Dong Y."/>
            <person name="Huang W."/>
            <person name="Nel W.J."/>
            <person name="Swalarsk-Parry B.S."/>
            <person name="Vaghefi N."/>
            <person name="Wilken P.M."/>
            <person name="An Z."/>
            <person name="de Beer Z.W."/>
            <person name="De Vos L."/>
            <person name="Chen L."/>
            <person name="Duong T.A."/>
            <person name="Gao Y."/>
            <person name="Hammerbacher A."/>
            <person name="Kikkert J.R."/>
            <person name="Li Y."/>
            <person name="Li H."/>
            <person name="Li K."/>
            <person name="Li Q."/>
            <person name="Liu X."/>
            <person name="Ma X."/>
            <person name="Naidoo K."/>
            <person name="Pethybridge S.J."/>
            <person name="Sun J."/>
            <person name="Steenkamp E.T."/>
            <person name="van der Nest M.A."/>
            <person name="van Wyk S."/>
            <person name="Wingfield M.J."/>
            <person name="Xiong C."/>
            <person name="Yue Q."/>
            <person name="Zhang X."/>
        </authorList>
    </citation>
    <scope>NUCLEOTIDE SEQUENCE [LARGE SCALE GENOMIC DNA]</scope>
    <source>
        <strain evidence="2 3">BP6252</strain>
    </source>
</reference>
<dbReference type="GO" id="GO:0008168">
    <property type="term" value="F:methyltransferase activity"/>
    <property type="evidence" value="ECO:0007669"/>
    <property type="project" value="TreeGrafter"/>
</dbReference>
<sequence length="318" mass="35294">MPMLTQGQVFGAAEDLSNGTRTNSKKNFVQNTKFSGELWLNPEIGNMYSRVERITGPFATPLLHQAGLDTISQPVKVLDLCCGTGVVSAHLQQIADGEGSRDKLDLTCGDFSPSQLAHVQKRIEQNQWTNAKAVLVNAMDTGLPSEEFDHIILAMALMLVPDPISAVDECFRMCKSGGTYSISTWFYEAWNADVQHAISTLPNAPAWPKTSDELIIAWATGAWHIPSYCKDMLAAAGFVDIKVELLSVHMPMHHAEDFVDIYEAFIEMVTDKYWTAEQKARCRPLIREAVLRTCNAKYGEGKPFTTERVNILVTGRKP</sequence>
<proteinExistence type="predicted"/>
<dbReference type="PANTHER" id="PTHR42912:SF83">
    <property type="entry name" value="METHYLTRANSFERASE TYPE 11 DOMAIN-CONTAINING PROTEIN"/>
    <property type="match status" value="1"/>
</dbReference>
<evidence type="ECO:0000259" key="1">
    <source>
        <dbReference type="Pfam" id="PF13649"/>
    </source>
</evidence>
<dbReference type="Proteomes" id="UP000256645">
    <property type="component" value="Unassembled WGS sequence"/>
</dbReference>
<protein>
    <recommendedName>
        <fullName evidence="1">Methyltransferase domain-containing protein</fullName>
    </recommendedName>
</protein>
<dbReference type="Pfam" id="PF13649">
    <property type="entry name" value="Methyltransf_25"/>
    <property type="match status" value="1"/>
</dbReference>
<name>A0A3D8R6T4_9HELO</name>
<dbReference type="AlphaFoldDB" id="A0A3D8R6T4"/>
<evidence type="ECO:0000313" key="2">
    <source>
        <dbReference type="EMBL" id="RDW69696.1"/>
    </source>
</evidence>
<dbReference type="PANTHER" id="PTHR42912">
    <property type="entry name" value="METHYLTRANSFERASE"/>
    <property type="match status" value="1"/>
</dbReference>
<comment type="caution">
    <text evidence="2">The sequence shown here is derived from an EMBL/GenBank/DDBJ whole genome shotgun (WGS) entry which is preliminary data.</text>
</comment>
<dbReference type="InterPro" id="IPR041698">
    <property type="entry name" value="Methyltransf_25"/>
</dbReference>